<dbReference type="EMBL" id="KV918984">
    <property type="protein sequence ID" value="OSX73664.1"/>
    <property type="molecule type" value="Genomic_DNA"/>
</dbReference>
<evidence type="ECO:0000313" key="3">
    <source>
        <dbReference type="Proteomes" id="UP000218209"/>
    </source>
</evidence>
<proteinExistence type="predicted"/>
<feature type="region of interest" description="Disordered" evidence="1">
    <location>
        <begin position="299"/>
        <end position="362"/>
    </location>
</feature>
<reference evidence="2 3" key="1">
    <citation type="submission" date="2017-03" db="EMBL/GenBank/DDBJ databases">
        <title>WGS assembly of Porphyra umbilicalis.</title>
        <authorList>
            <person name="Brawley S.H."/>
            <person name="Blouin N.A."/>
            <person name="Ficko-Blean E."/>
            <person name="Wheeler G.L."/>
            <person name="Lohr M."/>
            <person name="Goodson H.V."/>
            <person name="Jenkins J.W."/>
            <person name="Blaby-Haas C.E."/>
            <person name="Helliwell K.E."/>
            <person name="Chan C."/>
            <person name="Marriage T."/>
            <person name="Bhattacharya D."/>
            <person name="Klein A.S."/>
            <person name="Badis Y."/>
            <person name="Brodie J."/>
            <person name="Cao Y."/>
            <person name="Collen J."/>
            <person name="Dittami S.M."/>
            <person name="Gachon C.M."/>
            <person name="Green B.R."/>
            <person name="Karpowicz S."/>
            <person name="Kim J.W."/>
            <person name="Kudahl U."/>
            <person name="Lin S."/>
            <person name="Michel G."/>
            <person name="Mittag M."/>
            <person name="Olson B.J."/>
            <person name="Pangilinan J."/>
            <person name="Peng Y."/>
            <person name="Qiu H."/>
            <person name="Shu S."/>
            <person name="Singer J.T."/>
            <person name="Smith A.G."/>
            <person name="Sprecher B.N."/>
            <person name="Wagner V."/>
            <person name="Wang W."/>
            <person name="Wang Z.-Y."/>
            <person name="Yan J."/>
            <person name="Yarish C."/>
            <person name="Zoeuner-Riek S."/>
            <person name="Zhuang Y."/>
            <person name="Zou Y."/>
            <person name="Lindquist E.A."/>
            <person name="Grimwood J."/>
            <person name="Barry K."/>
            <person name="Rokhsar D.S."/>
            <person name="Schmutz J."/>
            <person name="Stiller J.W."/>
            <person name="Grossman A.R."/>
            <person name="Prochnik S.E."/>
        </authorList>
    </citation>
    <scope>NUCLEOTIDE SEQUENCE [LARGE SCALE GENOMIC DNA]</scope>
    <source>
        <strain evidence="2">4086291</strain>
    </source>
</reference>
<feature type="region of interest" description="Disordered" evidence="1">
    <location>
        <begin position="1"/>
        <end position="29"/>
    </location>
</feature>
<feature type="compositionally biased region" description="Pro residues" evidence="1">
    <location>
        <begin position="204"/>
        <end position="222"/>
    </location>
</feature>
<dbReference type="Proteomes" id="UP000218209">
    <property type="component" value="Unassembled WGS sequence"/>
</dbReference>
<feature type="region of interest" description="Disordered" evidence="1">
    <location>
        <begin position="194"/>
        <end position="222"/>
    </location>
</feature>
<sequence length="640" mass="66352">MVGYRPSGWAPRMSAVATTPESRAAWEQEQRRLEEIEDAAWEQRRLADRDAAAAAQLRAAQLRTAAAVAPPSHAATAAQPQLHYHMPASQAADTPSDSLAPLHPYVWPSPSPPADAPAAASAAVGVPAADRVDNRGRPAFHGPPAPLPAGEVQDGSQTVWNLVGGLRQPGDAGVTRVQHRAAFGPSRLVPFDNSPFRIPTVPSSSPPRPKPMTPPPPPPLPPVSALAVVASSTPGGTLPSLSSVATELRGPPLSVAPAVAEPWTAAQIDAAPWTPARLAAAPSSSVALEMEKAATEAAAAAVAPAPSPAPPSLSGSFPPPLPPGRPGAAAKVNKGKKRREAKTPSAKSAASPTKRTKKAAGAAGAAGTAAASCDEAGTATAIGSRAHTTEATAAWILVKEDVAKAVRDGNKALWAALKQSTEEIEHLKASTNRLEARVDAQGQGHERTAMAVASVRLAVKNVTDTMGGRKDGGSGSGSAKCSVPVKDEKPVLGRDASKAAAMDLAPANEVKAAELRRPLRQAVKHLVATTNASRDVLMDSAAVTARLNEEAIKVFGMTPSIAHSYLMDFIYFPSASKNAAPTLKRPHTVIVATTSHAVAQLRDFVLKAYFKVLGFGYNPMPRSKAKKWVENDGFLTSYKG</sequence>
<dbReference type="AlphaFoldDB" id="A0A1X6NYG7"/>
<gene>
    <name evidence="2" type="ORF">BU14_0332s0016</name>
</gene>
<evidence type="ECO:0000313" key="2">
    <source>
        <dbReference type="EMBL" id="OSX73664.1"/>
    </source>
</evidence>
<keyword evidence="3" id="KW-1185">Reference proteome</keyword>
<accession>A0A1X6NYG7</accession>
<protein>
    <submittedName>
        <fullName evidence="2">Uncharacterized protein</fullName>
    </submittedName>
</protein>
<evidence type="ECO:0000256" key="1">
    <source>
        <dbReference type="SAM" id="MobiDB-lite"/>
    </source>
</evidence>
<feature type="compositionally biased region" description="Low complexity" evidence="1">
    <location>
        <begin position="343"/>
        <end position="362"/>
    </location>
</feature>
<name>A0A1X6NYG7_PORUM</name>
<feature type="compositionally biased region" description="Pro residues" evidence="1">
    <location>
        <begin position="305"/>
        <end position="325"/>
    </location>
</feature>
<organism evidence="2 3">
    <name type="scientific">Porphyra umbilicalis</name>
    <name type="common">Purple laver</name>
    <name type="synonym">Red alga</name>
    <dbReference type="NCBI Taxonomy" id="2786"/>
    <lineage>
        <taxon>Eukaryota</taxon>
        <taxon>Rhodophyta</taxon>
        <taxon>Bangiophyceae</taxon>
        <taxon>Bangiales</taxon>
        <taxon>Bangiaceae</taxon>
        <taxon>Porphyra</taxon>
    </lineage>
</organism>
<feature type="region of interest" description="Disordered" evidence="1">
    <location>
        <begin position="465"/>
        <end position="484"/>
    </location>
</feature>